<dbReference type="InterPro" id="IPR013221">
    <property type="entry name" value="Mur_ligase_cen"/>
</dbReference>
<dbReference type="InterPro" id="IPR035911">
    <property type="entry name" value="MurE/MurF_N"/>
</dbReference>
<comment type="function">
    <text evidence="5">Catalyzes the interconversion of L-alanine and D-alanine. May also act on other amino acids.</text>
</comment>
<dbReference type="UniPathway" id="UPA00042">
    <property type="reaction ID" value="UER00497"/>
</dbReference>
<dbReference type="GO" id="GO:0005829">
    <property type="term" value="C:cytosol"/>
    <property type="evidence" value="ECO:0007669"/>
    <property type="project" value="TreeGrafter"/>
</dbReference>
<comment type="pathway">
    <text evidence="5">Amino-acid biosynthesis; D-alanine biosynthesis; D-alanine from L-alanine: step 1/1.</text>
</comment>
<keyword evidence="10" id="KW-1185">Reference proteome</keyword>
<feature type="domain" description="Alanine racemase C-terminal" evidence="8">
    <location>
        <begin position="699"/>
        <end position="824"/>
    </location>
</feature>
<dbReference type="EMBL" id="AP018694">
    <property type="protein sequence ID" value="BBE17225.1"/>
    <property type="molecule type" value="Genomic_DNA"/>
</dbReference>
<dbReference type="SUPFAM" id="SSF50621">
    <property type="entry name" value="Alanine racemase C-terminal domain-like"/>
    <property type="match status" value="1"/>
</dbReference>
<evidence type="ECO:0000256" key="6">
    <source>
        <dbReference type="PIRSR" id="PIRSR600821-50"/>
    </source>
</evidence>
<dbReference type="GO" id="GO:0016881">
    <property type="term" value="F:acid-amino acid ligase activity"/>
    <property type="evidence" value="ECO:0007669"/>
    <property type="project" value="InterPro"/>
</dbReference>
<dbReference type="SUPFAM" id="SSF51419">
    <property type="entry name" value="PLP-binding barrel"/>
    <property type="match status" value="1"/>
</dbReference>
<dbReference type="NCBIfam" id="NF008897">
    <property type="entry name" value="PRK11930.1"/>
    <property type="match status" value="1"/>
</dbReference>
<dbReference type="Gene3D" id="3.40.1390.10">
    <property type="entry name" value="MurE/MurF, N-terminal domain"/>
    <property type="match status" value="1"/>
</dbReference>
<dbReference type="InterPro" id="IPR029066">
    <property type="entry name" value="PLP-binding_barrel"/>
</dbReference>
<evidence type="ECO:0000256" key="3">
    <source>
        <dbReference type="ARBA" id="ARBA00022898"/>
    </source>
</evidence>
<dbReference type="SUPFAM" id="SSF53244">
    <property type="entry name" value="MurD-like peptide ligases, peptide-binding domain"/>
    <property type="match status" value="1"/>
</dbReference>
<dbReference type="SUPFAM" id="SSF63418">
    <property type="entry name" value="MurE/MurF N-terminal domain"/>
    <property type="match status" value="1"/>
</dbReference>
<dbReference type="Proteomes" id="UP001193389">
    <property type="component" value="Chromosome"/>
</dbReference>
<dbReference type="GO" id="GO:0008784">
    <property type="term" value="F:alanine racemase activity"/>
    <property type="evidence" value="ECO:0007669"/>
    <property type="project" value="UniProtKB-UniRule"/>
</dbReference>
<keyword evidence="4 5" id="KW-0413">Isomerase</keyword>
<dbReference type="HAMAP" id="MF_01201">
    <property type="entry name" value="Ala_racemase"/>
    <property type="match status" value="1"/>
</dbReference>
<dbReference type="InterPro" id="IPR036565">
    <property type="entry name" value="Mur-like_cat_sf"/>
</dbReference>
<dbReference type="RefSeq" id="WP_318350239.1">
    <property type="nucleotide sequence ID" value="NZ_AP018694.1"/>
</dbReference>
<feature type="modified residue" description="N6-(pyridoxal phosphate)lysine" evidence="5 6">
    <location>
        <position position="496"/>
    </location>
</feature>
<dbReference type="SUPFAM" id="SSF53623">
    <property type="entry name" value="MurD-like peptide ligases, catalytic domain"/>
    <property type="match status" value="1"/>
</dbReference>
<evidence type="ECO:0000313" key="10">
    <source>
        <dbReference type="Proteomes" id="UP001193389"/>
    </source>
</evidence>
<dbReference type="PANTHER" id="PTHR30511:SF0">
    <property type="entry name" value="ALANINE RACEMASE, CATABOLIC-RELATED"/>
    <property type="match status" value="1"/>
</dbReference>
<accession>A0A5K7S6W6</accession>
<dbReference type="InterPro" id="IPR009006">
    <property type="entry name" value="Ala_racemase/Decarboxylase_C"/>
</dbReference>
<dbReference type="Gene3D" id="3.40.1190.10">
    <property type="entry name" value="Mur-like, catalytic domain"/>
    <property type="match status" value="1"/>
</dbReference>
<dbReference type="KEGG" id="anf:AQPE_1374"/>
<evidence type="ECO:0000313" key="9">
    <source>
        <dbReference type="EMBL" id="BBE17225.1"/>
    </source>
</evidence>
<sequence length="826" mass="92928">MPTLSVSQISSVVGGKLQSDGNGSDSFISSISIDSRTIFDPASSVFFALKSERNDGHRYIPDLVHLGVRFFVVSDYLDEYQSCTNCSFIVVADTLKALQKLAAWHRSQFQIPVVGITGSNGKTIVKEWLFDLLHDRAVLRSPKSYNSQVGVPLSVWNLRPDYELAIFEAGISNSGEMENLFEIIRPTIGILTNIGEAHQENFKSHQEKLEEKLLLFKSCETLIYCKDQPLVHAEISKGIVIPEGKAFGWSFDDEAANLYLRKNEVGAGVEISTEFEGKKYTIEFPFQDAASLENAGHCLAFILTQHLADDAVIEKFHRLQPVAMRLEIKEGVNSCLLINDYYNSDINSLQIALGFLNNHAQHPYLGKTVILSDIQQAGISDEQLYSEVARLLQLNKTSHLIGIGLRIRKYADLFEKSSTFFESTDQFLESVQPDQFRQECILLKGARDFHFERISSVLQKKYHQTVLEIDLNAMIGNLNFFRSLIRPETRVMVMVKAFSYGSGMAEIARILQFHKVDYLAVAVADEGIELRQAGIDLPIVVMNPEEHSFENMIEFRLEPNIYSEDIFDSFRKVLQQHAVVRYPIHLKIDTGMHRLGFDSVEKVEKLVSKLIVQDEMVVRSVFSHLAGADEAVHDEFTSSQIQRFQELSSMITEKLSYQIFRHILNSAGIERFPEFQFEMVRLGIGLYGVSLCGNQQVKSMSRLKTSISQIRKIEAGQTVGYGRKGVAREDSEIAVLPIGYADGYDRRLSNGVGKVFVNGRIASVIGNICMDMCMIDVTGLQVAVGDEVELMGEHILVSDMAETIGTIPYEILTGISQRVKRIYLQE</sequence>
<dbReference type="Gene3D" id="2.40.37.10">
    <property type="entry name" value="Lyase, Ornithine Decarboxylase, Chain A, domain 1"/>
    <property type="match status" value="1"/>
</dbReference>
<organism evidence="9 10">
    <name type="scientific">Aquipluma nitroreducens</name>
    <dbReference type="NCBI Taxonomy" id="2010828"/>
    <lineage>
        <taxon>Bacteria</taxon>
        <taxon>Pseudomonadati</taxon>
        <taxon>Bacteroidota</taxon>
        <taxon>Bacteroidia</taxon>
        <taxon>Marinilabiliales</taxon>
        <taxon>Prolixibacteraceae</taxon>
        <taxon>Aquipluma</taxon>
    </lineage>
</organism>
<comment type="catalytic activity">
    <reaction evidence="1 5">
        <text>L-alanine = D-alanine</text>
        <dbReference type="Rhea" id="RHEA:20249"/>
        <dbReference type="ChEBI" id="CHEBI:57416"/>
        <dbReference type="ChEBI" id="CHEBI:57972"/>
        <dbReference type="EC" id="5.1.1.1"/>
    </reaction>
</comment>
<dbReference type="InterPro" id="IPR036615">
    <property type="entry name" value="Mur_ligase_C_dom_sf"/>
</dbReference>
<dbReference type="InterPro" id="IPR011079">
    <property type="entry name" value="Ala_racemase_C"/>
</dbReference>
<dbReference type="GO" id="GO:0030170">
    <property type="term" value="F:pyridoxal phosphate binding"/>
    <property type="evidence" value="ECO:0007669"/>
    <property type="project" value="UniProtKB-UniRule"/>
</dbReference>
<dbReference type="EC" id="5.1.1.1" evidence="5"/>
<evidence type="ECO:0000256" key="1">
    <source>
        <dbReference type="ARBA" id="ARBA00000316"/>
    </source>
</evidence>
<keyword evidence="9" id="KW-0436">Ligase</keyword>
<comment type="cofactor">
    <cofactor evidence="2 5 6">
        <name>pyridoxal 5'-phosphate</name>
        <dbReference type="ChEBI" id="CHEBI:597326"/>
    </cofactor>
</comment>
<evidence type="ECO:0000256" key="2">
    <source>
        <dbReference type="ARBA" id="ARBA00001933"/>
    </source>
</evidence>
<dbReference type="GO" id="GO:0030632">
    <property type="term" value="P:D-alanine biosynthetic process"/>
    <property type="evidence" value="ECO:0007669"/>
    <property type="project" value="UniProtKB-UniRule"/>
</dbReference>
<feature type="active site" description="Proton acceptor; specific for D-alanine" evidence="5">
    <location>
        <position position="496"/>
    </location>
</feature>
<reference evidence="9" key="1">
    <citation type="journal article" date="2020" name="Int. J. Syst. Evol. Microbiol.">
        <title>Aquipluma nitroreducens gen. nov. sp. nov., a novel facultatively anaerobic bacterium isolated from a freshwater lake.</title>
        <authorList>
            <person name="Watanabe M."/>
            <person name="Kojima H."/>
            <person name="Fukui M."/>
        </authorList>
    </citation>
    <scope>NUCLEOTIDE SEQUENCE</scope>
    <source>
        <strain evidence="9">MeG22</strain>
    </source>
</reference>
<dbReference type="Pfam" id="PF01168">
    <property type="entry name" value="Ala_racemase_N"/>
    <property type="match status" value="1"/>
</dbReference>
<dbReference type="InterPro" id="IPR000821">
    <property type="entry name" value="Ala_racemase"/>
</dbReference>
<name>A0A5K7S6W6_9BACT</name>
<dbReference type="GO" id="GO:0005524">
    <property type="term" value="F:ATP binding"/>
    <property type="evidence" value="ECO:0007669"/>
    <property type="project" value="InterPro"/>
</dbReference>
<proteinExistence type="inferred from homology"/>
<evidence type="ECO:0000256" key="5">
    <source>
        <dbReference type="HAMAP-Rule" id="MF_01201"/>
    </source>
</evidence>
<dbReference type="Gene3D" id="3.90.190.20">
    <property type="entry name" value="Mur ligase, C-terminal domain"/>
    <property type="match status" value="1"/>
</dbReference>
<keyword evidence="3 5" id="KW-0663">Pyridoxal phosphate</keyword>
<dbReference type="InterPro" id="IPR001608">
    <property type="entry name" value="Ala_racemase_N"/>
</dbReference>
<dbReference type="PRINTS" id="PR00992">
    <property type="entry name" value="ALARACEMASE"/>
</dbReference>
<dbReference type="Pfam" id="PF00842">
    <property type="entry name" value="Ala_racemase_C"/>
    <property type="match status" value="1"/>
</dbReference>
<evidence type="ECO:0000256" key="4">
    <source>
        <dbReference type="ARBA" id="ARBA00023235"/>
    </source>
</evidence>
<comment type="similarity">
    <text evidence="5">Belongs to the alanine racemase family.</text>
</comment>
<evidence type="ECO:0000256" key="7">
    <source>
        <dbReference type="PIRSR" id="PIRSR600821-52"/>
    </source>
</evidence>
<dbReference type="Gene3D" id="3.20.20.10">
    <property type="entry name" value="Alanine racemase"/>
    <property type="match status" value="1"/>
</dbReference>
<dbReference type="NCBIfam" id="TIGR00492">
    <property type="entry name" value="alr"/>
    <property type="match status" value="1"/>
</dbReference>
<dbReference type="PANTHER" id="PTHR30511">
    <property type="entry name" value="ALANINE RACEMASE"/>
    <property type="match status" value="1"/>
</dbReference>
<dbReference type="FunFam" id="3.20.20.10:FF:000002">
    <property type="entry name" value="Alanine racemase"/>
    <property type="match status" value="1"/>
</dbReference>
<feature type="binding site" evidence="5 7">
    <location>
        <position position="594"/>
    </location>
    <ligand>
        <name>substrate</name>
    </ligand>
</feature>
<evidence type="ECO:0000259" key="8">
    <source>
        <dbReference type="SMART" id="SM01005"/>
    </source>
</evidence>
<protein>
    <recommendedName>
        <fullName evidence="5">Alanine racemase</fullName>
        <ecNumber evidence="5">5.1.1.1</ecNumber>
    </recommendedName>
</protein>
<dbReference type="Pfam" id="PF08245">
    <property type="entry name" value="Mur_ligase_M"/>
    <property type="match status" value="1"/>
</dbReference>
<feature type="binding site" evidence="5 7">
    <location>
        <position position="770"/>
    </location>
    <ligand>
        <name>substrate</name>
    </ligand>
</feature>
<dbReference type="CDD" id="cd00430">
    <property type="entry name" value="PLPDE_III_AR"/>
    <property type="match status" value="1"/>
</dbReference>
<gene>
    <name evidence="9" type="ORF">AQPE_1374</name>
</gene>
<feature type="active site" description="Proton acceptor; specific for L-alanine" evidence="5">
    <location>
        <position position="721"/>
    </location>
</feature>
<dbReference type="AlphaFoldDB" id="A0A5K7S6W6"/>
<dbReference type="SMART" id="SM01005">
    <property type="entry name" value="Ala_racemase_C"/>
    <property type="match status" value="1"/>
</dbReference>